<dbReference type="AlphaFoldDB" id="A0A7L1L739"/>
<dbReference type="GO" id="GO:0005874">
    <property type="term" value="C:microtubule"/>
    <property type="evidence" value="ECO:0007669"/>
    <property type="project" value="TreeGrafter"/>
</dbReference>
<feature type="region of interest" description="Disordered" evidence="2">
    <location>
        <begin position="160"/>
        <end position="187"/>
    </location>
</feature>
<comment type="caution">
    <text evidence="4">The sequence shown here is derived from an EMBL/GenBank/DDBJ whole genome shotgun (WGS) entry which is preliminary data.</text>
</comment>
<feature type="non-terminal residue" evidence="4">
    <location>
        <position position="872"/>
    </location>
</feature>
<feature type="region of interest" description="Disordered" evidence="2">
    <location>
        <begin position="55"/>
        <end position="98"/>
    </location>
</feature>
<evidence type="ECO:0000259" key="3">
    <source>
        <dbReference type="Pfam" id="PF15236"/>
    </source>
</evidence>
<dbReference type="EMBL" id="VXBK01007107">
    <property type="protein sequence ID" value="NXN70941.1"/>
    <property type="molecule type" value="Genomic_DNA"/>
</dbReference>
<feature type="compositionally biased region" description="Basic and acidic residues" evidence="2">
    <location>
        <begin position="57"/>
        <end position="67"/>
    </location>
</feature>
<feature type="domain" description="CCDC66" evidence="3">
    <location>
        <begin position="367"/>
        <end position="514"/>
    </location>
</feature>
<evidence type="ECO:0000256" key="2">
    <source>
        <dbReference type="SAM" id="MobiDB-lite"/>
    </source>
</evidence>
<feature type="compositionally biased region" description="Polar residues" evidence="2">
    <location>
        <begin position="68"/>
        <end position="86"/>
    </location>
</feature>
<protein>
    <submittedName>
        <fullName evidence="4">CCD66 protein</fullName>
    </submittedName>
</protein>
<dbReference type="Pfam" id="PF15236">
    <property type="entry name" value="CCDC66"/>
    <property type="match status" value="1"/>
</dbReference>
<dbReference type="Proteomes" id="UP000571567">
    <property type="component" value="Unassembled WGS sequence"/>
</dbReference>
<feature type="region of interest" description="Disordered" evidence="2">
    <location>
        <begin position="639"/>
        <end position="659"/>
    </location>
</feature>
<name>A0A7L1L739_HIMHI</name>
<dbReference type="GO" id="GO:0005929">
    <property type="term" value="C:cilium"/>
    <property type="evidence" value="ECO:0007669"/>
    <property type="project" value="TreeGrafter"/>
</dbReference>
<dbReference type="GO" id="GO:0008017">
    <property type="term" value="F:microtubule binding"/>
    <property type="evidence" value="ECO:0007669"/>
    <property type="project" value="TreeGrafter"/>
</dbReference>
<gene>
    <name evidence="4" type="primary">Ccdc66</name>
    <name evidence="4" type="ORF">HIMHIM_R06014</name>
</gene>
<feature type="region of interest" description="Disordered" evidence="2">
    <location>
        <begin position="536"/>
        <end position="558"/>
    </location>
</feature>
<evidence type="ECO:0000313" key="4">
    <source>
        <dbReference type="EMBL" id="NXN70941.1"/>
    </source>
</evidence>
<feature type="region of interest" description="Disordered" evidence="2">
    <location>
        <begin position="687"/>
        <end position="794"/>
    </location>
</feature>
<dbReference type="PANTHER" id="PTHR22736">
    <property type="entry name" value="COILED-COIL DOMAIN-CONTAINING PROTEIN 66"/>
    <property type="match status" value="1"/>
</dbReference>
<evidence type="ECO:0000313" key="5">
    <source>
        <dbReference type="Proteomes" id="UP000571567"/>
    </source>
</evidence>
<dbReference type="GO" id="GO:0060271">
    <property type="term" value="P:cilium assembly"/>
    <property type="evidence" value="ECO:0007669"/>
    <property type="project" value="TreeGrafter"/>
</dbReference>
<dbReference type="PANTHER" id="PTHR22736:SF2">
    <property type="entry name" value="COILED-COIL DOMAIN-CONTAINING PROTEIN 66"/>
    <property type="match status" value="1"/>
</dbReference>
<feature type="coiled-coil region" evidence="1">
    <location>
        <begin position="415"/>
        <end position="499"/>
    </location>
</feature>
<keyword evidence="5" id="KW-1185">Reference proteome</keyword>
<sequence length="872" mass="101221">QMGNKARAPKQALRIRHTGHVLRSTQSACIRQENLKPRSDSSLSMTKGEQLQVTKHSSHEAATKDHSLTFQRDSTNRYPNSENPNVKKSKQKRQNPCVSAEDLRSLACLTQEQLQQILMTVKEGARSISETHNEKQEEMAPNEAPEENIIVLLQKAREVSSVPDEANSDLSRKQEAYPQPGQKVTKDSWKPADMFSTLGEREGEKALLEFKKTQWKKELDEQVALKKKLKETLAGEMGYFRAKTGNNKAHKEKVETTDPDKEAVPQEQPFSALKHEQQKKWLEDLDKQKEEVKLRKIEEKLNLSKAEEHDRWAMHFDSLKNHLNANAQHPLNGMYKKQPESLCLSPDPKELTAFIHPFSPAALGNLMPSKVGNAEKAAKNSALEHSQKVSFLRSMTALLDPAQIEERDRRRQKQLEHQKAIMAQVEEKRKKKQLEEEQRKWEEQEEEQRLAREKEQMQKQFEEDMLKQKQKEELVTLKTNELYQTMQKAQELAQRLKQEQRIRDLAQKGHDISKLQKNLSGDTEFENCNTDISHRSHNFSDDVKSHIDQQTSPRKDTAVQTDDFNTSAYTESAEERTVCCGSPDISIEYKETSSSKKYQKEMQYIDKSKTPGKENGGIYNDLYEQYARRERQIKPSEKYNKRPDWNINKPGKRYIPASERYPKQLQKQREENKVRRQMELLQLVERNTPGNLCPKKGGYSDRSPSPHEEINMKNKGHKVRKEERLHKNHLSEERSESPPVPAVKNRLHQVQQKQIHASHFLVHNNNSRREKNTKTDTQQRSSPPPVTEAARPPSSQFIPYVRTNEVYCLDPDAPVTRPSTHDPQYRQFNDSYQTPRQIFSSDHVRDPLLNPDVVKIRERQQAILKGLSELRQ</sequence>
<evidence type="ECO:0000256" key="1">
    <source>
        <dbReference type="SAM" id="Coils"/>
    </source>
</evidence>
<accession>A0A7L1L739</accession>
<organism evidence="4 5">
    <name type="scientific">Himantopus himantopus</name>
    <name type="common">Black-winged stilt</name>
    <name type="synonym">Charadrius himantopus</name>
    <dbReference type="NCBI Taxonomy" id="225398"/>
    <lineage>
        <taxon>Eukaryota</taxon>
        <taxon>Metazoa</taxon>
        <taxon>Chordata</taxon>
        <taxon>Craniata</taxon>
        <taxon>Vertebrata</taxon>
        <taxon>Euteleostomi</taxon>
        <taxon>Archelosauria</taxon>
        <taxon>Archosauria</taxon>
        <taxon>Dinosauria</taxon>
        <taxon>Saurischia</taxon>
        <taxon>Theropoda</taxon>
        <taxon>Coelurosauria</taxon>
        <taxon>Aves</taxon>
        <taxon>Neognathae</taxon>
        <taxon>Neoaves</taxon>
        <taxon>Charadriiformes</taxon>
        <taxon>Recurvirostridae</taxon>
        <taxon>Himantopus</taxon>
    </lineage>
</organism>
<proteinExistence type="predicted"/>
<dbReference type="InterPro" id="IPR040467">
    <property type="entry name" value="CCDC66_dom"/>
</dbReference>
<feature type="compositionally biased region" description="Basic and acidic residues" evidence="2">
    <location>
        <begin position="536"/>
        <end position="557"/>
    </location>
</feature>
<feature type="compositionally biased region" description="Basic and acidic residues" evidence="2">
    <location>
        <begin position="720"/>
        <end position="736"/>
    </location>
</feature>
<feature type="non-terminal residue" evidence="4">
    <location>
        <position position="1"/>
    </location>
</feature>
<keyword evidence="1" id="KW-0175">Coiled coil</keyword>
<dbReference type="OrthoDB" id="10042846at2759"/>
<dbReference type="InterPro" id="IPR039183">
    <property type="entry name" value="CCD66"/>
</dbReference>
<reference evidence="4 5" key="1">
    <citation type="submission" date="2019-09" db="EMBL/GenBank/DDBJ databases">
        <title>Bird 10,000 Genomes (B10K) Project - Family phase.</title>
        <authorList>
            <person name="Zhang G."/>
        </authorList>
    </citation>
    <scope>NUCLEOTIDE SEQUENCE [LARGE SCALE GENOMIC DNA]</scope>
    <source>
        <strain evidence="4">B10K-DU-002-13</strain>
        <tissue evidence="4">Muscle</tissue>
    </source>
</reference>